<dbReference type="InterPro" id="IPR007077">
    <property type="entry name" value="TfoX_C"/>
</dbReference>
<evidence type="ECO:0000259" key="1">
    <source>
        <dbReference type="Pfam" id="PF04994"/>
    </source>
</evidence>
<dbReference type="RefSeq" id="WP_072658359.1">
    <property type="nucleotide sequence ID" value="NZ_BDFD01000001.1"/>
</dbReference>
<evidence type="ECO:0000313" key="3">
    <source>
        <dbReference type="Proteomes" id="UP000231632"/>
    </source>
</evidence>
<dbReference type="Pfam" id="PF04994">
    <property type="entry name" value="TfoX_C"/>
    <property type="match status" value="1"/>
</dbReference>
<reference evidence="2 3" key="1">
    <citation type="journal article" date="2017" name="Arch. Microbiol.">
        <title>Mariprofundus micogutta sp. nov., a novel iron-oxidizing zetaproteobacterium isolated from a deep-sea hydrothermal field at the Bayonnaise knoll of the Izu-Ogasawara arc, and a description of Mariprofundales ord. nov. and Zetaproteobacteria classis nov.</title>
        <authorList>
            <person name="Makita H."/>
            <person name="Tanaka E."/>
            <person name="Mitsunobu S."/>
            <person name="Miyazaki M."/>
            <person name="Nunoura T."/>
            <person name="Uematsu K."/>
            <person name="Takaki Y."/>
            <person name="Nishi S."/>
            <person name="Shimamura S."/>
            <person name="Takai K."/>
        </authorList>
    </citation>
    <scope>NUCLEOTIDE SEQUENCE [LARGE SCALE GENOMIC DNA]</scope>
    <source>
        <strain evidence="2 3">ET2</strain>
    </source>
</reference>
<accession>A0A1L8CJS3</accession>
<dbReference type="EMBL" id="BDFD01000001">
    <property type="protein sequence ID" value="GAV19163.1"/>
    <property type="molecule type" value="Genomic_DNA"/>
</dbReference>
<name>A0A1L8CJS3_9PROT</name>
<gene>
    <name evidence="2" type="ORF">MMIC_P0092</name>
</gene>
<dbReference type="Gene3D" id="1.10.150.20">
    <property type="entry name" value="5' to 3' exonuclease, C-terminal subdomain"/>
    <property type="match status" value="1"/>
</dbReference>
<organism evidence="2 3">
    <name type="scientific">Mariprofundus micogutta</name>
    <dbReference type="NCBI Taxonomy" id="1921010"/>
    <lineage>
        <taxon>Bacteria</taxon>
        <taxon>Pseudomonadati</taxon>
        <taxon>Pseudomonadota</taxon>
        <taxon>Candidatius Mariprofundia</taxon>
        <taxon>Mariprofundales</taxon>
        <taxon>Mariprofundaceae</taxon>
        <taxon>Mariprofundus</taxon>
    </lineage>
</organism>
<dbReference type="AlphaFoldDB" id="A0A1L8CJS3"/>
<comment type="caution">
    <text evidence="2">The sequence shown here is derived from an EMBL/GenBank/DDBJ whole genome shotgun (WGS) entry which is preliminary data.</text>
</comment>
<dbReference type="InterPro" id="IPR047525">
    <property type="entry name" value="TfoX-like"/>
</dbReference>
<dbReference type="STRING" id="1921010.MMIC_P0092"/>
<dbReference type="PANTHER" id="PTHR36121">
    <property type="entry name" value="PROTEIN SXY"/>
    <property type="match status" value="1"/>
</dbReference>
<dbReference type="PANTHER" id="PTHR36121:SF1">
    <property type="entry name" value="PROTEIN SXY"/>
    <property type="match status" value="1"/>
</dbReference>
<dbReference type="Proteomes" id="UP000231632">
    <property type="component" value="Unassembled WGS sequence"/>
</dbReference>
<keyword evidence="3" id="KW-1185">Reference proteome</keyword>
<evidence type="ECO:0000313" key="2">
    <source>
        <dbReference type="EMBL" id="GAV19163.1"/>
    </source>
</evidence>
<proteinExistence type="predicted"/>
<protein>
    <recommendedName>
        <fullName evidence="1">TfoX C-terminal domain-containing protein</fullName>
    </recommendedName>
</protein>
<dbReference type="OrthoDB" id="1034776at2"/>
<sequence>MRNIGKVSRLWLREIEVYNLNDLKACGAIAAYHMIKSIHPNATLNLLWALEGAILDIDWREIPESRKHELSKQLIP</sequence>
<feature type="domain" description="TfoX C-terminal" evidence="1">
    <location>
        <begin position="2"/>
        <end position="73"/>
    </location>
</feature>